<keyword evidence="2" id="KW-1185">Reference proteome</keyword>
<evidence type="ECO:0000313" key="1">
    <source>
        <dbReference type="EMBL" id="KAJ2796487.1"/>
    </source>
</evidence>
<evidence type="ECO:0000313" key="2">
    <source>
        <dbReference type="Proteomes" id="UP001140087"/>
    </source>
</evidence>
<protein>
    <submittedName>
        <fullName evidence="1">Suppressor of hpr1</fullName>
    </submittedName>
</protein>
<organism evidence="1 2">
    <name type="scientific">Coemansia helicoidea</name>
    <dbReference type="NCBI Taxonomy" id="1286919"/>
    <lineage>
        <taxon>Eukaryota</taxon>
        <taxon>Fungi</taxon>
        <taxon>Fungi incertae sedis</taxon>
        <taxon>Zoopagomycota</taxon>
        <taxon>Kickxellomycotina</taxon>
        <taxon>Kickxellomycetes</taxon>
        <taxon>Kickxellales</taxon>
        <taxon>Kickxellaceae</taxon>
        <taxon>Coemansia</taxon>
    </lineage>
</organism>
<reference evidence="1" key="1">
    <citation type="submission" date="2022-07" db="EMBL/GenBank/DDBJ databases">
        <title>Phylogenomic reconstructions and comparative analyses of Kickxellomycotina fungi.</title>
        <authorList>
            <person name="Reynolds N.K."/>
            <person name="Stajich J.E."/>
            <person name="Barry K."/>
            <person name="Grigoriev I.V."/>
            <person name="Crous P."/>
            <person name="Smith M.E."/>
        </authorList>
    </citation>
    <scope>NUCLEOTIDE SEQUENCE</scope>
    <source>
        <strain evidence="1">BCRC 34780</strain>
    </source>
</reference>
<name>A0ACC1KWT3_9FUNG</name>
<dbReference type="EMBL" id="JANBUN010001860">
    <property type="protein sequence ID" value="KAJ2796487.1"/>
    <property type="molecule type" value="Genomic_DNA"/>
</dbReference>
<proteinExistence type="predicted"/>
<feature type="non-terminal residue" evidence="1">
    <location>
        <position position="1"/>
    </location>
</feature>
<comment type="caution">
    <text evidence="1">The sequence shown here is derived from an EMBL/GenBank/DDBJ whole genome shotgun (WGS) entry which is preliminary data.</text>
</comment>
<gene>
    <name evidence="1" type="primary">SOH1</name>
    <name evidence="1" type="ORF">H4R21_004694</name>
</gene>
<sequence>WAVPTVSQCAGPLADRHWLCIPLPVFRGLARLGSGEVLGSVPHEPTKERFEVELEFLQCLANPWYINIIAQQGYFDKPEFVNYLRYLRYWQRPEYARFAVYPHALAFLDLLQSKQFREEMKRADEATRVHELQYHHWRWPNYEAAAAAADGGGSPGNAADPAAAAAAAAAPTT</sequence>
<dbReference type="Proteomes" id="UP001140087">
    <property type="component" value="Unassembled WGS sequence"/>
</dbReference>
<accession>A0ACC1KWT3</accession>